<dbReference type="PATRIC" id="fig|1094979.3.peg.3743"/>
<feature type="region of interest" description="Disordered" evidence="5">
    <location>
        <begin position="435"/>
        <end position="458"/>
    </location>
</feature>
<evidence type="ECO:0000256" key="4">
    <source>
        <dbReference type="SAM" id="Coils"/>
    </source>
</evidence>
<sequence length="458" mass="50330">MISNDLPVSWLPVLLNDVGEVVTGKTPSTKSPNNFGGDIPFIKPADLDNSGYITRTAETLTDLGASAVPTVPANSILVTCIGNLGKVGITNRTSATNQQINTLVSSSLVEHRFFYYQLQTLKPWMRENASATTVTIINKGKFSKAPVALAPLAEQKAIADKLDTLLAQVENTKARLERIPQILKRFRQSVLAAAVSGRLTEEWRGQNSVSITDWDALTVGDVATVATGKTPSRKEPKYWKDGDVPWLTSASTGAIYTELAEQFVTKRAVDEYSLKVFPPGTLLLAMYGEGKTRGQVTELRLSATCNQACASVTADERKILRSYLKLRLLENYEETRKAAAGGAQPNLNLNKVRAISISVPDKEEQTEIVRRVDQLFAHADRIEQQVNNALARVNNLTQSILTKAFRGELTEQWRKDNPELISGENSAEALLERIKAERAAQKPAGRRTKNRKSEQAAK</sequence>
<feature type="coiled-coil region" evidence="4">
    <location>
        <begin position="152"/>
        <end position="179"/>
    </location>
</feature>
<dbReference type="Gene3D" id="3.90.220.20">
    <property type="entry name" value="DNA methylase specificity domains"/>
    <property type="match status" value="2"/>
</dbReference>
<feature type="domain" description="Type I restriction modification DNA specificity" evidence="6">
    <location>
        <begin position="7"/>
        <end position="180"/>
    </location>
</feature>
<accession>G6YYU7</accession>
<dbReference type="RefSeq" id="WP_008176649.1">
    <property type="nucleotide sequence ID" value="NZ_AGTR01000085.1"/>
</dbReference>
<evidence type="ECO:0000313" key="8">
    <source>
        <dbReference type="Proteomes" id="UP000003208"/>
    </source>
</evidence>
<dbReference type="GO" id="GO:0009307">
    <property type="term" value="P:DNA restriction-modification system"/>
    <property type="evidence" value="ECO:0007669"/>
    <property type="project" value="UniProtKB-KW"/>
</dbReference>
<dbReference type="Proteomes" id="UP000003208">
    <property type="component" value="Unassembled WGS sequence"/>
</dbReference>
<dbReference type="PANTHER" id="PTHR43140">
    <property type="entry name" value="TYPE-1 RESTRICTION ENZYME ECOKI SPECIFICITY PROTEIN"/>
    <property type="match status" value="1"/>
</dbReference>
<protein>
    <submittedName>
        <fullName evidence="7">Restriction modification system DNA specificity domain-containing protein</fullName>
    </submittedName>
</protein>
<dbReference type="InterPro" id="IPR044946">
    <property type="entry name" value="Restrct_endonuc_typeI_TRD_sf"/>
</dbReference>
<dbReference type="CDD" id="cd17293">
    <property type="entry name" value="RMtype1_S_Ppo21ORF8840P_TRD1-CR1_like"/>
    <property type="match status" value="1"/>
</dbReference>
<comment type="similarity">
    <text evidence="1">Belongs to the type-I restriction system S methylase family.</text>
</comment>
<keyword evidence="4" id="KW-0175">Coiled coil</keyword>
<reference evidence="7 8" key="1">
    <citation type="journal article" date="2012" name="J. Bacteriol.">
        <title>Genome sequence of deep-sea manganese-oxidizing bacterium Marinobacter manganoxydans MnI7-9.</title>
        <authorList>
            <person name="Wang H."/>
            <person name="Li H."/>
            <person name="Shao Z."/>
            <person name="Liao S."/>
            <person name="Johnstone L."/>
            <person name="Rensing C."/>
            <person name="Wang G."/>
        </authorList>
    </citation>
    <scope>NUCLEOTIDE SEQUENCE [LARGE SCALE GENOMIC DNA]</scope>
    <source>
        <strain evidence="7 8">MnI7-9</strain>
    </source>
</reference>
<dbReference type="InterPro" id="IPR000055">
    <property type="entry name" value="Restrct_endonuc_typeI_TRD"/>
</dbReference>
<proteinExistence type="inferred from homology"/>
<dbReference type="Pfam" id="PF01420">
    <property type="entry name" value="Methylase_S"/>
    <property type="match status" value="2"/>
</dbReference>
<dbReference type="InterPro" id="IPR051212">
    <property type="entry name" value="Type-I_RE_S_subunit"/>
</dbReference>
<evidence type="ECO:0000256" key="3">
    <source>
        <dbReference type="ARBA" id="ARBA00023125"/>
    </source>
</evidence>
<dbReference type="REBASE" id="42197">
    <property type="entry name" value="S.Mma79ORF19309P"/>
</dbReference>
<gene>
    <name evidence="7" type="ORF">KYE_19304</name>
</gene>
<evidence type="ECO:0000256" key="2">
    <source>
        <dbReference type="ARBA" id="ARBA00022747"/>
    </source>
</evidence>
<name>G6YYU7_9GAMM</name>
<dbReference type="PANTHER" id="PTHR43140:SF1">
    <property type="entry name" value="TYPE I RESTRICTION ENZYME ECOKI SPECIFICITY SUBUNIT"/>
    <property type="match status" value="1"/>
</dbReference>
<feature type="domain" description="Type I restriction modification DNA specificity" evidence="6">
    <location>
        <begin position="213"/>
        <end position="390"/>
    </location>
</feature>
<evidence type="ECO:0000313" key="7">
    <source>
        <dbReference type="EMBL" id="EHJ02489.1"/>
    </source>
</evidence>
<keyword evidence="8" id="KW-1185">Reference proteome</keyword>
<dbReference type="EMBL" id="AGTR01000085">
    <property type="protein sequence ID" value="EHJ02489.1"/>
    <property type="molecule type" value="Genomic_DNA"/>
</dbReference>
<organism evidence="7 8">
    <name type="scientific">Marinobacter manganoxydans MnI7-9</name>
    <dbReference type="NCBI Taxonomy" id="1094979"/>
    <lineage>
        <taxon>Bacteria</taxon>
        <taxon>Pseudomonadati</taxon>
        <taxon>Pseudomonadota</taxon>
        <taxon>Gammaproteobacteria</taxon>
        <taxon>Pseudomonadales</taxon>
        <taxon>Marinobacteraceae</taxon>
        <taxon>Marinobacter</taxon>
    </lineage>
</organism>
<keyword evidence="3" id="KW-0238">DNA-binding</keyword>
<dbReference type="GO" id="GO:0003677">
    <property type="term" value="F:DNA binding"/>
    <property type="evidence" value="ECO:0007669"/>
    <property type="project" value="UniProtKB-KW"/>
</dbReference>
<evidence type="ECO:0000256" key="1">
    <source>
        <dbReference type="ARBA" id="ARBA00010923"/>
    </source>
</evidence>
<dbReference type="AlphaFoldDB" id="G6YYU7"/>
<feature type="coiled-coil region" evidence="4">
    <location>
        <begin position="372"/>
        <end position="399"/>
    </location>
</feature>
<keyword evidence="2" id="KW-0680">Restriction system</keyword>
<evidence type="ECO:0000256" key="5">
    <source>
        <dbReference type="SAM" id="MobiDB-lite"/>
    </source>
</evidence>
<evidence type="ECO:0000259" key="6">
    <source>
        <dbReference type="Pfam" id="PF01420"/>
    </source>
</evidence>
<dbReference type="SUPFAM" id="SSF116734">
    <property type="entry name" value="DNA methylase specificity domain"/>
    <property type="match status" value="2"/>
</dbReference>